<dbReference type="GO" id="GO:0009103">
    <property type="term" value="P:lipopolysaccharide biosynthetic process"/>
    <property type="evidence" value="ECO:0007669"/>
    <property type="project" value="TreeGrafter"/>
</dbReference>
<dbReference type="EMBL" id="FNAC01000007">
    <property type="protein sequence ID" value="SDC83585.1"/>
    <property type="molecule type" value="Genomic_DNA"/>
</dbReference>
<dbReference type="AlphaFoldDB" id="A0A1G6PW32"/>
<evidence type="ECO:0000256" key="7">
    <source>
        <dbReference type="PIRSR" id="PIRSR600715-1"/>
    </source>
</evidence>
<gene>
    <name evidence="9" type="ORF">SAMN04488104_100749</name>
</gene>
<feature type="transmembrane region" description="Helical" evidence="8">
    <location>
        <begin position="116"/>
        <end position="135"/>
    </location>
</feature>
<dbReference type="PANTHER" id="PTHR22926">
    <property type="entry name" value="PHOSPHO-N-ACETYLMURAMOYL-PENTAPEPTIDE-TRANSFERASE"/>
    <property type="match status" value="1"/>
</dbReference>
<keyword evidence="10" id="KW-1185">Reference proteome</keyword>
<dbReference type="CDD" id="cd06854">
    <property type="entry name" value="GT_WbpL_WbcO_like"/>
    <property type="match status" value="1"/>
</dbReference>
<keyword evidence="4 8" id="KW-0812">Transmembrane</keyword>
<feature type="transmembrane region" description="Helical" evidence="8">
    <location>
        <begin position="261"/>
        <end position="283"/>
    </location>
</feature>
<evidence type="ECO:0000313" key="9">
    <source>
        <dbReference type="EMBL" id="SDC83585.1"/>
    </source>
</evidence>
<dbReference type="Pfam" id="PF00953">
    <property type="entry name" value="Glycos_transf_4"/>
    <property type="match status" value="1"/>
</dbReference>
<comment type="subcellular location">
    <subcellularLocation>
        <location evidence="1">Cell membrane</location>
        <topology evidence="1">Multi-pass membrane protein</topology>
    </subcellularLocation>
</comment>
<feature type="transmembrane region" description="Helical" evidence="8">
    <location>
        <begin position="93"/>
        <end position="110"/>
    </location>
</feature>
<evidence type="ECO:0000256" key="5">
    <source>
        <dbReference type="ARBA" id="ARBA00022989"/>
    </source>
</evidence>
<evidence type="ECO:0000256" key="8">
    <source>
        <dbReference type="SAM" id="Phobius"/>
    </source>
</evidence>
<dbReference type="RefSeq" id="WP_169712713.1">
    <property type="nucleotide sequence ID" value="NZ_FNAC01000007.1"/>
</dbReference>
<keyword evidence="7" id="KW-0460">Magnesium</keyword>
<name>A0A1G6PW32_9BACT</name>
<feature type="transmembrane region" description="Helical" evidence="8">
    <location>
        <begin position="217"/>
        <end position="240"/>
    </location>
</feature>
<evidence type="ECO:0000256" key="6">
    <source>
        <dbReference type="ARBA" id="ARBA00023136"/>
    </source>
</evidence>
<feature type="transmembrane region" description="Helical" evidence="8">
    <location>
        <begin position="142"/>
        <end position="160"/>
    </location>
</feature>
<keyword evidence="5 8" id="KW-1133">Transmembrane helix</keyword>
<evidence type="ECO:0000256" key="3">
    <source>
        <dbReference type="ARBA" id="ARBA00022679"/>
    </source>
</evidence>
<feature type="transmembrane region" description="Helical" evidence="8">
    <location>
        <begin position="66"/>
        <end position="81"/>
    </location>
</feature>
<evidence type="ECO:0000313" key="10">
    <source>
        <dbReference type="Proteomes" id="UP000199060"/>
    </source>
</evidence>
<keyword evidence="2" id="KW-1003">Cell membrane</keyword>
<feature type="binding site" evidence="7">
    <location>
        <position position="193"/>
    </location>
    <ligand>
        <name>Mg(2+)</name>
        <dbReference type="ChEBI" id="CHEBI:18420"/>
    </ligand>
</feature>
<accession>A0A1G6PW32</accession>
<dbReference type="GO" id="GO:0005886">
    <property type="term" value="C:plasma membrane"/>
    <property type="evidence" value="ECO:0007669"/>
    <property type="project" value="UniProtKB-SubCell"/>
</dbReference>
<feature type="transmembrane region" description="Helical" evidence="8">
    <location>
        <begin position="6"/>
        <end position="22"/>
    </location>
</feature>
<reference evidence="10" key="1">
    <citation type="submission" date="2016-10" db="EMBL/GenBank/DDBJ databases">
        <authorList>
            <person name="Varghese N."/>
            <person name="Submissions S."/>
        </authorList>
    </citation>
    <scope>NUCLEOTIDE SEQUENCE [LARGE SCALE GENOMIC DNA]</scope>
    <source>
        <strain evidence="10">DSM 23095</strain>
    </source>
</reference>
<dbReference type="PANTHER" id="PTHR22926:SF3">
    <property type="entry name" value="UNDECAPRENYL-PHOSPHATE ALPHA-N-ACETYLGLUCOSAMINYL 1-PHOSPHATE TRANSFERASE"/>
    <property type="match status" value="1"/>
</dbReference>
<feature type="binding site" evidence="7">
    <location>
        <position position="133"/>
    </location>
    <ligand>
        <name>Mg(2+)</name>
        <dbReference type="ChEBI" id="CHEBI:18420"/>
    </ligand>
</feature>
<protein>
    <submittedName>
        <fullName evidence="9">UDP-N-acetylmuramyl pentapeptide phosphotransferase/UDP-N-acetylglucosamine-1-phosphate transferase</fullName>
    </submittedName>
</protein>
<dbReference type="STRING" id="686796.SAMN04488104_100749"/>
<keyword evidence="6 8" id="KW-0472">Membrane</keyword>
<comment type="cofactor">
    <cofactor evidence="7">
        <name>Mg(2+)</name>
        <dbReference type="ChEBI" id="CHEBI:18420"/>
    </cofactor>
</comment>
<feature type="transmembrane region" description="Helical" evidence="8">
    <location>
        <begin position="190"/>
        <end position="211"/>
    </location>
</feature>
<organism evidence="9 10">
    <name type="scientific">Algoriphagus faecimaris</name>
    <dbReference type="NCBI Taxonomy" id="686796"/>
    <lineage>
        <taxon>Bacteria</taxon>
        <taxon>Pseudomonadati</taxon>
        <taxon>Bacteroidota</taxon>
        <taxon>Cytophagia</taxon>
        <taxon>Cytophagales</taxon>
        <taxon>Cyclobacteriaceae</taxon>
        <taxon>Algoriphagus</taxon>
    </lineage>
</organism>
<dbReference type="GO" id="GO:0046872">
    <property type="term" value="F:metal ion binding"/>
    <property type="evidence" value="ECO:0007669"/>
    <property type="project" value="UniProtKB-KW"/>
</dbReference>
<dbReference type="GO" id="GO:0044038">
    <property type="term" value="P:cell wall macromolecule biosynthetic process"/>
    <property type="evidence" value="ECO:0007669"/>
    <property type="project" value="TreeGrafter"/>
</dbReference>
<sequence length="323" mass="36795">MMFDHTLVFIVLGIVSFIYFTLAKKFNITDKPNHRSSHTQVTVRGGGIIFPIAALLWFFLYDFQHAWMIIGLALIATVSFLDDMYTLSRKVRFLVQFIALSLAFYDLGLFGQLDWYFLPIFYFVALGIINAINFMDGINGITGLYAIVFFGSLLALNQALEIFEENLINYQILAILAFLIFNLRKRALMFAGDIGSISIAYLMIYFMTQWFLNGGGWTVVLILLIFGADVFLTLGTRLFNREKLTEPHRKHLYQLMANEGRISHILIAILFATLQGIFNYLVFIRTGTTPDSIEGLAIILLTGLMYLAVKINLKRKYNAYSNG</sequence>
<feature type="transmembrane region" description="Helical" evidence="8">
    <location>
        <begin position="43"/>
        <end position="60"/>
    </location>
</feature>
<proteinExistence type="predicted"/>
<dbReference type="InterPro" id="IPR000715">
    <property type="entry name" value="Glycosyl_transferase_4"/>
</dbReference>
<keyword evidence="3 9" id="KW-0808">Transferase</keyword>
<feature type="transmembrane region" description="Helical" evidence="8">
    <location>
        <begin position="295"/>
        <end position="313"/>
    </location>
</feature>
<evidence type="ECO:0000256" key="4">
    <source>
        <dbReference type="ARBA" id="ARBA00022692"/>
    </source>
</evidence>
<dbReference type="GO" id="GO:0071555">
    <property type="term" value="P:cell wall organization"/>
    <property type="evidence" value="ECO:0007669"/>
    <property type="project" value="TreeGrafter"/>
</dbReference>
<evidence type="ECO:0000256" key="2">
    <source>
        <dbReference type="ARBA" id="ARBA00022475"/>
    </source>
</evidence>
<dbReference type="GO" id="GO:0016780">
    <property type="term" value="F:phosphotransferase activity, for other substituted phosphate groups"/>
    <property type="evidence" value="ECO:0007669"/>
    <property type="project" value="InterPro"/>
</dbReference>
<keyword evidence="7" id="KW-0479">Metal-binding</keyword>
<evidence type="ECO:0000256" key="1">
    <source>
        <dbReference type="ARBA" id="ARBA00004651"/>
    </source>
</evidence>
<feature type="transmembrane region" description="Helical" evidence="8">
    <location>
        <begin position="166"/>
        <end position="183"/>
    </location>
</feature>
<dbReference type="Proteomes" id="UP000199060">
    <property type="component" value="Unassembled WGS sequence"/>
</dbReference>